<dbReference type="InterPro" id="IPR016181">
    <property type="entry name" value="Acyl_CoA_acyltransferase"/>
</dbReference>
<dbReference type="EMBL" id="SPSF01000027">
    <property type="protein sequence ID" value="MPQ62512.1"/>
    <property type="molecule type" value="Genomic_DNA"/>
</dbReference>
<feature type="domain" description="N-acetyltransferase" evidence="1">
    <location>
        <begin position="8"/>
        <end position="166"/>
    </location>
</feature>
<protein>
    <submittedName>
        <fullName evidence="2">GNAT family N-acetyltransferase</fullName>
    </submittedName>
</protein>
<sequence>MCFKEPIKMIRQIERGEIKVCVEVIRKSFETIAQQFNLTKENCPGNASFMKAEKLYKQYDGGRLMFAYLDNCVIVGYFSLSKNNGGSFELNNLAILVEYRHKGYGKEMIIFALHKAREMGSNKMTIGLIEENIKLRNWYSSLGFIHTGTRKYKHLPFTVGFMRIGL</sequence>
<dbReference type="Pfam" id="PF00583">
    <property type="entry name" value="Acetyltransf_1"/>
    <property type="match status" value="1"/>
</dbReference>
<evidence type="ECO:0000313" key="3">
    <source>
        <dbReference type="Proteomes" id="UP000342249"/>
    </source>
</evidence>
<dbReference type="SUPFAM" id="SSF55729">
    <property type="entry name" value="Acyl-CoA N-acyltransferases (Nat)"/>
    <property type="match status" value="1"/>
</dbReference>
<dbReference type="CDD" id="cd04301">
    <property type="entry name" value="NAT_SF"/>
    <property type="match status" value="1"/>
</dbReference>
<dbReference type="GO" id="GO:0016747">
    <property type="term" value="F:acyltransferase activity, transferring groups other than amino-acyl groups"/>
    <property type="evidence" value="ECO:0007669"/>
    <property type="project" value="InterPro"/>
</dbReference>
<dbReference type="Proteomes" id="UP000342249">
    <property type="component" value="Unassembled WGS sequence"/>
</dbReference>
<comment type="caution">
    <text evidence="2">The sequence shown here is derived from an EMBL/GenBank/DDBJ whole genome shotgun (WGS) entry which is preliminary data.</text>
</comment>
<dbReference type="Gene3D" id="3.40.630.30">
    <property type="match status" value="1"/>
</dbReference>
<reference evidence="2 3" key="1">
    <citation type="journal article" date="2019" name="Lett. Appl. Microbiol.">
        <title>A case of 'blown pack' spoilage of vacuum-packaged pork likely associated with Clostridium estertheticum in Canada.</title>
        <authorList>
            <person name="Zhang P."/>
            <person name="Ward P."/>
            <person name="McMullen L.M."/>
            <person name="Yang X."/>
        </authorList>
    </citation>
    <scope>NUCLEOTIDE SEQUENCE [LARGE SCALE GENOMIC DNA]</scope>
    <source>
        <strain evidence="2 3">MA19</strain>
    </source>
</reference>
<name>A0A5N7J1E0_9CLOT</name>
<proteinExistence type="predicted"/>
<keyword evidence="2" id="KW-0808">Transferase</keyword>
<dbReference type="InterPro" id="IPR000182">
    <property type="entry name" value="GNAT_dom"/>
</dbReference>
<dbReference type="AlphaFoldDB" id="A0A5N7J1E0"/>
<gene>
    <name evidence="2" type="ORF">E4V82_10360</name>
</gene>
<organism evidence="2 3">
    <name type="scientific">Clostridium estertheticum</name>
    <dbReference type="NCBI Taxonomy" id="238834"/>
    <lineage>
        <taxon>Bacteria</taxon>
        <taxon>Bacillati</taxon>
        <taxon>Bacillota</taxon>
        <taxon>Clostridia</taxon>
        <taxon>Eubacteriales</taxon>
        <taxon>Clostridiaceae</taxon>
        <taxon>Clostridium</taxon>
    </lineage>
</organism>
<evidence type="ECO:0000259" key="1">
    <source>
        <dbReference type="PROSITE" id="PS51186"/>
    </source>
</evidence>
<evidence type="ECO:0000313" key="2">
    <source>
        <dbReference type="EMBL" id="MPQ62512.1"/>
    </source>
</evidence>
<dbReference type="PROSITE" id="PS51186">
    <property type="entry name" value="GNAT"/>
    <property type="match status" value="1"/>
</dbReference>
<accession>A0A5N7J1E0</accession>